<comment type="caution">
    <text evidence="3">The sequence shown here is derived from an EMBL/GenBank/DDBJ whole genome shotgun (WGS) entry which is preliminary data.</text>
</comment>
<reference evidence="3 4" key="1">
    <citation type="submission" date="2023-08" db="EMBL/GenBank/DDBJ databases">
        <authorList>
            <person name="Sharma P."/>
            <person name="Verma V."/>
            <person name="Mohan M.K."/>
            <person name="Dubey A.K."/>
        </authorList>
    </citation>
    <scope>NUCLEOTIDE SEQUENCE [LARGE SCALE GENOMIC DNA]</scope>
    <source>
        <strain evidence="3 4">ADP4</strain>
    </source>
</reference>
<evidence type="ECO:0000313" key="4">
    <source>
        <dbReference type="Proteomes" id="UP001348265"/>
    </source>
</evidence>
<keyword evidence="1" id="KW-0378">Hydrolase</keyword>
<organism evidence="3 4">
    <name type="scientific">Streptomyces chrestomyceticus</name>
    <dbReference type="NCBI Taxonomy" id="68185"/>
    <lineage>
        <taxon>Bacteria</taxon>
        <taxon>Bacillati</taxon>
        <taxon>Actinomycetota</taxon>
        <taxon>Actinomycetes</taxon>
        <taxon>Kitasatosporales</taxon>
        <taxon>Streptomycetaceae</taxon>
        <taxon>Streptomyces</taxon>
    </lineage>
</organism>
<dbReference type="Pfam" id="PF01476">
    <property type="entry name" value="LysM"/>
    <property type="match status" value="1"/>
</dbReference>
<dbReference type="InterPro" id="IPR018392">
    <property type="entry name" value="LysM"/>
</dbReference>
<dbReference type="InterPro" id="IPR036779">
    <property type="entry name" value="LysM_dom_sf"/>
</dbReference>
<sequence length="313" mass="32946">MITTAKTHVGYREGAGNRNKFSAAVGRPAEEWCADFVSAVAQESGNGTLFPNTASCSNAKDWFQRRGRLSAYPAIGAQVFYGDSSARYGRGGSHTEIVTGYTHDWIHTIGGNTNDRGSATGDGVYRRTVSRHSSWTDSYGYPDYPEGIVCADPAWKGKRGVVYFGQEASEADIPNGGGTTTPASKAVTIDGKLYGPGAVGPHVTELGRMLVAAGCSAYTEGPGPKWSTADTESMRRYQLKIGDTGADANGIPGPKQLARLRTEYGPRTHTVAPGDTLSALATTYGTTVNALMKANPSITAPDTIAVGQALNLP</sequence>
<gene>
    <name evidence="3" type="ORF">RB636_04235</name>
</gene>
<evidence type="ECO:0000256" key="1">
    <source>
        <dbReference type="ARBA" id="ARBA00022801"/>
    </source>
</evidence>
<dbReference type="Gene3D" id="3.10.350.10">
    <property type="entry name" value="LysM domain"/>
    <property type="match status" value="1"/>
</dbReference>
<dbReference type="Pfam" id="PF05257">
    <property type="entry name" value="CHAP"/>
    <property type="match status" value="1"/>
</dbReference>
<dbReference type="SMART" id="SM00257">
    <property type="entry name" value="LysM"/>
    <property type="match status" value="1"/>
</dbReference>
<dbReference type="EMBL" id="JAVFKM010000002">
    <property type="protein sequence ID" value="MEF3112409.1"/>
    <property type="molecule type" value="Genomic_DNA"/>
</dbReference>
<proteinExistence type="predicted"/>
<protein>
    <submittedName>
        <fullName evidence="3">Peptidoglycan-binding protein</fullName>
    </submittedName>
</protein>
<dbReference type="PROSITE" id="PS51782">
    <property type="entry name" value="LYSM"/>
    <property type="match status" value="1"/>
</dbReference>
<dbReference type="PANTHER" id="PTHR33734">
    <property type="entry name" value="LYSM DOMAIN-CONTAINING GPI-ANCHORED PROTEIN 2"/>
    <property type="match status" value="1"/>
</dbReference>
<evidence type="ECO:0000259" key="2">
    <source>
        <dbReference type="PROSITE" id="PS51782"/>
    </source>
</evidence>
<dbReference type="InterPro" id="IPR047763">
    <property type="entry name" value="PG_bind_dom_phiBT1-type"/>
</dbReference>
<dbReference type="RefSeq" id="WP_331785406.1">
    <property type="nucleotide sequence ID" value="NZ_JAVFKM010000002.1"/>
</dbReference>
<evidence type="ECO:0000313" key="3">
    <source>
        <dbReference type="EMBL" id="MEF3112409.1"/>
    </source>
</evidence>
<accession>A0ABU7WLL3</accession>
<keyword evidence="4" id="KW-1185">Reference proteome</keyword>
<name>A0ABU7WLL3_9ACTN</name>
<feature type="domain" description="LysM" evidence="2">
    <location>
        <begin position="267"/>
        <end position="312"/>
    </location>
</feature>
<dbReference type="SUPFAM" id="SSF54106">
    <property type="entry name" value="LysM domain"/>
    <property type="match status" value="1"/>
</dbReference>
<dbReference type="PANTHER" id="PTHR33734:SF22">
    <property type="entry name" value="MEMBRANE-BOUND LYTIC MUREIN TRANSGLYCOSYLASE D"/>
    <property type="match status" value="1"/>
</dbReference>
<dbReference type="InterPro" id="IPR007921">
    <property type="entry name" value="CHAP_dom"/>
</dbReference>
<dbReference type="CDD" id="cd00118">
    <property type="entry name" value="LysM"/>
    <property type="match status" value="1"/>
</dbReference>
<dbReference type="Proteomes" id="UP001348265">
    <property type="component" value="Unassembled WGS sequence"/>
</dbReference>
<dbReference type="NCBIfam" id="NF038080">
    <property type="entry name" value="PG_bind_siph"/>
    <property type="match status" value="1"/>
</dbReference>